<accession>A0A9Q5HW69</accession>
<dbReference type="GO" id="GO:0006357">
    <property type="term" value="P:regulation of transcription by RNA polymerase II"/>
    <property type="evidence" value="ECO:0007669"/>
    <property type="project" value="TreeGrafter"/>
</dbReference>
<dbReference type="InterPro" id="IPR019775">
    <property type="entry name" value="WD40_repeat_CS"/>
</dbReference>
<dbReference type="SMART" id="SM00320">
    <property type="entry name" value="WD40"/>
    <property type="match status" value="8"/>
</dbReference>
<dbReference type="InterPro" id="IPR001680">
    <property type="entry name" value="WD40_rpt"/>
</dbReference>
<protein>
    <submittedName>
        <fullName evidence="9">WD40 repeat-like protein</fullName>
    </submittedName>
</protein>
<keyword evidence="5" id="KW-0804">Transcription</keyword>
<evidence type="ECO:0000313" key="9">
    <source>
        <dbReference type="EMBL" id="OCB87133.1"/>
    </source>
</evidence>
<dbReference type="PRINTS" id="PR00320">
    <property type="entry name" value="GPROTEINBRPT"/>
</dbReference>
<dbReference type="Proteomes" id="UP000757232">
    <property type="component" value="Unassembled WGS sequence"/>
</dbReference>
<dbReference type="InterPro" id="IPR036322">
    <property type="entry name" value="WD40_repeat_dom_sf"/>
</dbReference>
<dbReference type="EMBL" id="LNZH02000195">
    <property type="protein sequence ID" value="OCB87133.1"/>
    <property type="molecule type" value="Genomic_DNA"/>
</dbReference>
<dbReference type="GO" id="GO:0003714">
    <property type="term" value="F:transcription corepressor activity"/>
    <property type="evidence" value="ECO:0007669"/>
    <property type="project" value="InterPro"/>
</dbReference>
<dbReference type="FunFam" id="2.130.10.10:FF:000218">
    <property type="entry name" value="WD40 repeat-containing protein HOS15"/>
    <property type="match status" value="1"/>
</dbReference>
<dbReference type="CDD" id="cd00200">
    <property type="entry name" value="WD40"/>
    <property type="match status" value="1"/>
</dbReference>
<proteinExistence type="predicted"/>
<sequence>MVYPPHLVRFLHTAFALRVEGRLEQSKHFNEYIPRGELVELLTKALLYTEVETHCKGDGLITDCKAPFSLLKRHECAVDLMDDAVSGAADKVGKLSVSNGVVEPPLKRKASIPAEGDIQSRRVKRSLEPESVMDTNTGPSRNSPASAVEERISSERDASPMSIAPSAVQFNAARPRSKSKTLLEGGPGYIRTPSKAIVMLTGHSSEVFVSAWNPAYPGILATGAKDATARIWELPDPPDDPYQFAGPPEKPPIVLRHMPDTEQKDVTSVDWSADGSLLATGSFDSILRIWTRTGEFYMSHPQHQGPIFSARFSSSGKWLLSCSLDGTACVWDVKGKKLHMQFRCHDECCLDAVWFDEEVFATCGADKVIKVMRIGDQNPLLTLQGHENEVNSIRFNPSKTRLASCSDDKTVRIWEIARYLDDPQCENISAMVLEGHSDSIASINWCPSRPEGSPEIIATAAFDGSACLWNATTGECLHMIHDHKRAAYSLTFSPDGKFLATGSGDGWLYVYNVESGKQVWSWYGGSEKTGIYEVNWQQTGKLNRMVLCLETGSVAIIDVTRIPALTEVK</sequence>
<evidence type="ECO:0000256" key="6">
    <source>
        <dbReference type="ARBA" id="ARBA00023242"/>
    </source>
</evidence>
<evidence type="ECO:0000313" key="10">
    <source>
        <dbReference type="Proteomes" id="UP000757232"/>
    </source>
</evidence>
<dbReference type="PROSITE" id="PS00678">
    <property type="entry name" value="WD_REPEATS_1"/>
    <property type="match status" value="4"/>
</dbReference>
<feature type="repeat" description="WD" evidence="7">
    <location>
        <begin position="433"/>
        <end position="479"/>
    </location>
</feature>
<keyword evidence="6" id="KW-0539">Nucleus</keyword>
<evidence type="ECO:0000256" key="8">
    <source>
        <dbReference type="SAM" id="MobiDB-lite"/>
    </source>
</evidence>
<dbReference type="GO" id="GO:0000118">
    <property type="term" value="C:histone deacetylase complex"/>
    <property type="evidence" value="ECO:0007669"/>
    <property type="project" value="TreeGrafter"/>
</dbReference>
<feature type="compositionally biased region" description="Basic and acidic residues" evidence="8">
    <location>
        <begin position="148"/>
        <end position="158"/>
    </location>
</feature>
<keyword evidence="2 7" id="KW-0853">WD repeat</keyword>
<keyword evidence="10" id="KW-1185">Reference proteome</keyword>
<dbReference type="PANTHER" id="PTHR22846">
    <property type="entry name" value="WD40 REPEAT PROTEIN"/>
    <property type="match status" value="1"/>
</dbReference>
<feature type="compositionally biased region" description="Polar residues" evidence="8">
    <location>
        <begin position="133"/>
        <end position="145"/>
    </location>
</feature>
<evidence type="ECO:0000256" key="4">
    <source>
        <dbReference type="ARBA" id="ARBA00023015"/>
    </source>
</evidence>
<dbReference type="SUPFAM" id="SSF50978">
    <property type="entry name" value="WD40 repeat-like"/>
    <property type="match status" value="1"/>
</dbReference>
<dbReference type="InterPro" id="IPR020472">
    <property type="entry name" value="WD40_PAC1"/>
</dbReference>
<feature type="repeat" description="WD" evidence="7">
    <location>
        <begin position="259"/>
        <end position="290"/>
    </location>
</feature>
<comment type="caution">
    <text evidence="9">The sequence shown here is derived from an EMBL/GenBank/DDBJ whole genome shotgun (WGS) entry which is preliminary data.</text>
</comment>
<comment type="subcellular location">
    <subcellularLocation>
        <location evidence="1">Nucleus</location>
    </subcellularLocation>
</comment>
<dbReference type="OrthoDB" id="1367865at2759"/>
<keyword evidence="3" id="KW-0677">Repeat</keyword>
<feature type="repeat" description="WD" evidence="7">
    <location>
        <begin position="383"/>
        <end position="416"/>
    </location>
</feature>
<dbReference type="Pfam" id="PF00400">
    <property type="entry name" value="WD40"/>
    <property type="match status" value="6"/>
</dbReference>
<dbReference type="InterPro" id="IPR015943">
    <property type="entry name" value="WD40/YVTN_repeat-like_dom_sf"/>
</dbReference>
<dbReference type="AlphaFoldDB" id="A0A9Q5HW69"/>
<dbReference type="InterPro" id="IPR045183">
    <property type="entry name" value="Ebi-like"/>
</dbReference>
<feature type="repeat" description="WD" evidence="7">
    <location>
        <begin position="200"/>
        <end position="234"/>
    </location>
</feature>
<feature type="repeat" description="WD" evidence="7">
    <location>
        <begin position="300"/>
        <end position="341"/>
    </location>
</feature>
<dbReference type="Gene3D" id="1.20.960.30">
    <property type="match status" value="1"/>
</dbReference>
<gene>
    <name evidence="9" type="ORF">A7U60_g5870</name>
</gene>
<feature type="region of interest" description="Disordered" evidence="8">
    <location>
        <begin position="108"/>
        <end position="159"/>
    </location>
</feature>
<evidence type="ECO:0000256" key="2">
    <source>
        <dbReference type="ARBA" id="ARBA00022574"/>
    </source>
</evidence>
<dbReference type="Gene3D" id="2.130.10.10">
    <property type="entry name" value="YVTN repeat-like/Quinoprotein amine dehydrogenase"/>
    <property type="match status" value="1"/>
</dbReference>
<dbReference type="PROSITE" id="PS50294">
    <property type="entry name" value="WD_REPEATS_REGION"/>
    <property type="match status" value="5"/>
</dbReference>
<reference evidence="9" key="1">
    <citation type="submission" date="2016-06" db="EMBL/GenBank/DDBJ databases">
        <title>Draft Genome sequence of the fungus Inonotus baumii.</title>
        <authorList>
            <person name="Zhu H."/>
            <person name="Lin W."/>
        </authorList>
    </citation>
    <scope>NUCLEOTIDE SEQUENCE</scope>
    <source>
        <strain evidence="9">821</strain>
    </source>
</reference>
<evidence type="ECO:0000256" key="5">
    <source>
        <dbReference type="ARBA" id="ARBA00023163"/>
    </source>
</evidence>
<keyword evidence="4" id="KW-0805">Transcription regulation</keyword>
<dbReference type="PANTHER" id="PTHR22846:SF2">
    <property type="entry name" value="F-BOX-LIKE_WD REPEAT-CONTAINING PROTEIN EBI"/>
    <property type="match status" value="1"/>
</dbReference>
<feature type="repeat" description="WD" evidence="7">
    <location>
        <begin position="480"/>
        <end position="521"/>
    </location>
</feature>
<evidence type="ECO:0000256" key="7">
    <source>
        <dbReference type="PROSITE-ProRule" id="PRU00221"/>
    </source>
</evidence>
<organism evidence="9 10">
    <name type="scientific">Sanghuangporus baumii</name>
    <name type="common">Phellinus baumii</name>
    <dbReference type="NCBI Taxonomy" id="108892"/>
    <lineage>
        <taxon>Eukaryota</taxon>
        <taxon>Fungi</taxon>
        <taxon>Dikarya</taxon>
        <taxon>Basidiomycota</taxon>
        <taxon>Agaricomycotina</taxon>
        <taxon>Agaricomycetes</taxon>
        <taxon>Hymenochaetales</taxon>
        <taxon>Hymenochaetaceae</taxon>
        <taxon>Sanghuangporus</taxon>
    </lineage>
</organism>
<dbReference type="PROSITE" id="PS50082">
    <property type="entry name" value="WD_REPEATS_2"/>
    <property type="match status" value="6"/>
</dbReference>
<evidence type="ECO:0000256" key="1">
    <source>
        <dbReference type="ARBA" id="ARBA00004123"/>
    </source>
</evidence>
<name>A0A9Q5HW69_SANBA</name>
<evidence type="ECO:0000256" key="3">
    <source>
        <dbReference type="ARBA" id="ARBA00022737"/>
    </source>
</evidence>